<name>A0A364LEV7_TALAM</name>
<dbReference type="Pfam" id="PF25000">
    <property type="entry name" value="DUF7779"/>
    <property type="match status" value="1"/>
</dbReference>
<evidence type="ECO:0000259" key="2">
    <source>
        <dbReference type="Pfam" id="PF17046"/>
    </source>
</evidence>
<feature type="region of interest" description="Disordered" evidence="1">
    <location>
        <begin position="1203"/>
        <end position="1272"/>
    </location>
</feature>
<feature type="compositionally biased region" description="Basic and acidic residues" evidence="1">
    <location>
        <begin position="1215"/>
        <end position="1225"/>
    </location>
</feature>
<feature type="domain" description="DUF7779" evidence="4">
    <location>
        <begin position="583"/>
        <end position="674"/>
    </location>
</feature>
<dbReference type="InterPro" id="IPR053137">
    <property type="entry name" value="NLR-like"/>
</dbReference>
<dbReference type="InterPro" id="IPR031348">
    <property type="entry name" value="PigL_N"/>
</dbReference>
<dbReference type="Pfam" id="PF17111">
    <property type="entry name" value="PigL_N"/>
    <property type="match status" value="1"/>
</dbReference>
<comment type="caution">
    <text evidence="5">The sequence shown here is derived from an EMBL/GenBank/DDBJ whole genome shotgun (WGS) entry which is preliminary data.</text>
</comment>
<dbReference type="PANTHER" id="PTHR46082:SF6">
    <property type="entry name" value="AAA+ ATPASE DOMAIN-CONTAINING PROTEIN-RELATED"/>
    <property type="match status" value="1"/>
</dbReference>
<dbReference type="SUPFAM" id="SSF52540">
    <property type="entry name" value="P-loop containing nucleoside triphosphate hydrolases"/>
    <property type="match status" value="1"/>
</dbReference>
<dbReference type="InterPro" id="IPR027417">
    <property type="entry name" value="P-loop_NTPase"/>
</dbReference>
<feature type="domain" description="Fungal death-pathway protein SesB" evidence="2">
    <location>
        <begin position="248"/>
        <end position="274"/>
    </location>
</feature>
<evidence type="ECO:0000259" key="4">
    <source>
        <dbReference type="Pfam" id="PF25000"/>
    </source>
</evidence>
<dbReference type="RefSeq" id="XP_040738837.1">
    <property type="nucleotide sequence ID" value="XM_040872954.1"/>
</dbReference>
<gene>
    <name evidence="5" type="ORF">BHQ10_010335</name>
</gene>
<dbReference type="Proteomes" id="UP000249363">
    <property type="component" value="Unassembled WGS sequence"/>
</dbReference>
<protein>
    <submittedName>
        <fullName evidence="5">Uncharacterized protein</fullName>
    </submittedName>
</protein>
<feature type="compositionally biased region" description="Acidic residues" evidence="1">
    <location>
        <begin position="1251"/>
        <end position="1270"/>
    </location>
</feature>
<dbReference type="PANTHER" id="PTHR46082">
    <property type="entry name" value="ATP/GTP-BINDING PROTEIN-RELATED"/>
    <property type="match status" value="1"/>
</dbReference>
<dbReference type="EMBL" id="MIKG01000034">
    <property type="protein sequence ID" value="RAO74323.1"/>
    <property type="molecule type" value="Genomic_DNA"/>
</dbReference>
<dbReference type="Pfam" id="PF13374">
    <property type="entry name" value="TPR_10"/>
    <property type="match status" value="2"/>
</dbReference>
<dbReference type="InterPro" id="IPR031469">
    <property type="entry name" value="SesB_dom"/>
</dbReference>
<evidence type="ECO:0000313" key="6">
    <source>
        <dbReference type="Proteomes" id="UP000249363"/>
    </source>
</evidence>
<dbReference type="Gene3D" id="3.40.50.300">
    <property type="entry name" value="P-loop containing nucleotide triphosphate hydrolases"/>
    <property type="match status" value="1"/>
</dbReference>
<dbReference type="Gene3D" id="1.25.40.10">
    <property type="entry name" value="Tetratricopeptide repeat domain"/>
    <property type="match status" value="3"/>
</dbReference>
<evidence type="ECO:0000256" key="1">
    <source>
        <dbReference type="SAM" id="MobiDB-lite"/>
    </source>
</evidence>
<dbReference type="InterPro" id="IPR011990">
    <property type="entry name" value="TPR-like_helical_dom_sf"/>
</dbReference>
<dbReference type="Pfam" id="PF13424">
    <property type="entry name" value="TPR_12"/>
    <property type="match status" value="3"/>
</dbReference>
<keyword evidence="6" id="KW-1185">Reference proteome</keyword>
<dbReference type="STRING" id="1196081.A0A364LEV7"/>
<dbReference type="InterPro" id="IPR056681">
    <property type="entry name" value="DUF7779"/>
</dbReference>
<organism evidence="5 6">
    <name type="scientific">Talaromyces amestolkiae</name>
    <dbReference type="NCBI Taxonomy" id="1196081"/>
    <lineage>
        <taxon>Eukaryota</taxon>
        <taxon>Fungi</taxon>
        <taxon>Dikarya</taxon>
        <taxon>Ascomycota</taxon>
        <taxon>Pezizomycotina</taxon>
        <taxon>Eurotiomycetes</taxon>
        <taxon>Eurotiomycetidae</taxon>
        <taxon>Eurotiales</taxon>
        <taxon>Trichocomaceae</taxon>
        <taxon>Talaromyces</taxon>
        <taxon>Talaromyces sect. Talaromyces</taxon>
    </lineage>
</organism>
<accession>A0A364LEV7</accession>
<reference evidence="5 6" key="1">
    <citation type="journal article" date="2017" name="Biotechnol. Biofuels">
        <title>Differential beta-glucosidase expression as a function of carbon source availability in Talaromyces amestolkiae: a genomic and proteomic approach.</title>
        <authorList>
            <person name="de Eugenio L.I."/>
            <person name="Mendez-Liter J.A."/>
            <person name="Nieto-Dominguez M."/>
            <person name="Alonso L."/>
            <person name="Gil-Munoz J."/>
            <person name="Barriuso J."/>
            <person name="Prieto A."/>
            <person name="Martinez M.J."/>
        </authorList>
    </citation>
    <scope>NUCLEOTIDE SEQUENCE [LARGE SCALE GENOMIC DNA]</scope>
    <source>
        <strain evidence="5 6">CIB</strain>
    </source>
</reference>
<dbReference type="Pfam" id="PF17046">
    <property type="entry name" value="Ses_B"/>
    <property type="match status" value="1"/>
</dbReference>
<dbReference type="PRINTS" id="PR00381">
    <property type="entry name" value="KINESINLIGHT"/>
</dbReference>
<feature type="domain" description="Azaphilone pigments biosynthesis cluster protein L N-terminal" evidence="3">
    <location>
        <begin position="1"/>
        <end position="201"/>
    </location>
</feature>
<evidence type="ECO:0000313" key="5">
    <source>
        <dbReference type="EMBL" id="RAO74323.1"/>
    </source>
</evidence>
<dbReference type="GeneID" id="63799549"/>
<dbReference type="SUPFAM" id="SSF48452">
    <property type="entry name" value="TPR-like"/>
    <property type="match status" value="3"/>
</dbReference>
<evidence type="ECO:0000259" key="3">
    <source>
        <dbReference type="Pfam" id="PF17111"/>
    </source>
</evidence>
<sequence length="1383" mass="157577">MDPFNITVGALGITGFALSSIDSLRDLIGSLADAEEVVQDIASTLEAIQRPLTTLEQLTISDHAIYAEAKSDLENTGVVEAVNRCGQACADFTRRLQQWIKHSNNSKLSLRDRLSVGLWNREKIRTFRTQIQSCQAIVQFAIESTQLLVQLRSEHTSKIDRDKLDTRLQNLEKAIQEHITLICRQHKDALERQEELQEEPEDEDVNGAQRTLAIREVEEQSRLLESDQTASEVISSQLRAMIQGQHGGNTYSAAFSGGHNSGMQFGYSTGPINWSLNSKYNYLTGKSLFSLLYGHYRAVLMAYMLRRASGDSNWPIPINPIQPQPGFYRPTALVGLGGVGKSQLAIEYAYLTHERSPETWIFWVHASNAARFEQSYREIADTVKLFGRQNPKANIFKLVYDWLRDSKNEKWILILDNFDDAHFLLDRDRGMQDQVTHENSSAGWLLREYLPQSPNGSILITSRSREAALKLVDQRDIIAVEPMDEAHALALLKKKLGDVGNTQDIIELAAALEFIPLAMVQAVAYISDPDRGCSIRQYLDNFQKSDRKKIRLLDYEEDQSRRDWEAENSVLKTWQLSFDSIRQSRRSAADLLYLMSFFDGQGIPEAVLRDHHRQGNTELIKGDDADDSEAQSSMTDEFNDDILILRRYALISINVDRTTFNMHSLVQLATRRWLEVNGELEKWKQQYIQNLSAVFPTGEYENWAQCRVLFPHAKSAAKQRPEGRDSLVEWASVLYKAAWYDLRKGNGAEGEKMSNQAMKARKMVLGLEHEETLNSIEMIALIYLLQGRWKEAEELFVQVTETRKRVLGAEHPGTLASLANLASTYRSQGRWEEAEELSVQVTERRKRVLASTYTSQGRWEEAEELSVQVTETRKRVLGAEHPDTLASLANLASTYMGQGRWEEAEELNIHVIETRKRVLGTEHPDTLASLANLASTHMGQGRWKEAEELNVRVMETRERVLGTEHPDTLASLANLASTHMGQGRWKEAEELNVRVMGTRERVLGTEHPDTLASLANLASTYMGQGRWKEAEELNVHVMETRKRVLGTEHPDTLTSMNNLISIYTNQGRWREANELQAEVTEVSKQVLDSDSSVENGSVFSAPASIPSTRSLESGRGEINLLLIEEFATLLHEDSVLLPLLLVGVSTERIGFERMRNNFRRLLNHFAIDLKADILNELHRDLRSFVSSYSAMITRELFAMTPIDKERSMNSSTSEAQHRTVSERSVQKSRMQDSSQDRELRTFQISDTSNPNDEESDQDSVAEEADDDEPYEGSLDHLDQIKHFILESTAYQTLRRRLEEFVQPTLYSRLRDLVTKWSSQEDKNHGEVARYNLRDLATELRHVNPHEIKFDSLDWRVLGLVAITSLSEAARRIRNKVTVEMYMW</sequence>
<dbReference type="OrthoDB" id="4225819at2759"/>
<proteinExistence type="predicted"/>